<organism evidence="1 2">
    <name type="scientific">Maribacter spongiicola</name>
    <dbReference type="NCBI Taxonomy" id="1206753"/>
    <lineage>
        <taxon>Bacteria</taxon>
        <taxon>Pseudomonadati</taxon>
        <taxon>Bacteroidota</taxon>
        <taxon>Flavobacteriia</taxon>
        <taxon>Flavobacteriales</taxon>
        <taxon>Flavobacteriaceae</taxon>
        <taxon>Maribacter</taxon>
    </lineage>
</organism>
<name>A0A4R7K453_9FLAO</name>
<evidence type="ECO:0000313" key="2">
    <source>
        <dbReference type="Proteomes" id="UP000294749"/>
    </source>
</evidence>
<dbReference type="AlphaFoldDB" id="A0A4R7K453"/>
<comment type="caution">
    <text evidence="1">The sequence shown here is derived from an EMBL/GenBank/DDBJ whole genome shotgun (WGS) entry which is preliminary data.</text>
</comment>
<dbReference type="Proteomes" id="UP000294749">
    <property type="component" value="Unassembled WGS sequence"/>
</dbReference>
<reference evidence="1 2" key="1">
    <citation type="submission" date="2019-03" db="EMBL/GenBank/DDBJ databases">
        <title>Genomic Encyclopedia of Archaeal and Bacterial Type Strains, Phase II (KMG-II): from individual species to whole genera.</title>
        <authorList>
            <person name="Goeker M."/>
        </authorList>
    </citation>
    <scope>NUCLEOTIDE SEQUENCE [LARGE SCALE GENOMIC DNA]</scope>
    <source>
        <strain evidence="1 2">DSM 25233</strain>
    </source>
</reference>
<keyword evidence="2" id="KW-1185">Reference proteome</keyword>
<evidence type="ECO:0000313" key="1">
    <source>
        <dbReference type="EMBL" id="TDT45475.1"/>
    </source>
</evidence>
<protein>
    <submittedName>
        <fullName evidence="1">Uncharacterized protein</fullName>
    </submittedName>
</protein>
<dbReference type="EMBL" id="SOAY01000011">
    <property type="protein sequence ID" value="TDT45475.1"/>
    <property type="molecule type" value="Genomic_DNA"/>
</dbReference>
<gene>
    <name evidence="1" type="ORF">CLV90_2563</name>
</gene>
<accession>A0A4R7K453</accession>
<sequence>MINFYLRYSSKLNIMQVDILQEKYSIKNNIKLNALEKPNELKNGKEMFFEKKTQVMGTLY</sequence>
<proteinExistence type="predicted"/>